<gene>
    <name evidence="6" type="ORF">BT246_22140</name>
</gene>
<evidence type="ECO:0000313" key="7">
    <source>
        <dbReference type="Proteomes" id="UP000092743"/>
    </source>
</evidence>
<dbReference type="InterPro" id="IPR004107">
    <property type="entry name" value="Integrase_SAM-like_N"/>
</dbReference>
<dbReference type="Proteomes" id="UP000092743">
    <property type="component" value="Chromosome"/>
</dbReference>
<reference evidence="6 7" key="1">
    <citation type="submission" date="2016-04" db="EMBL/GenBank/DDBJ databases">
        <title>High quality genome of the nematocidal Bacillus thuringiensis MYBT18246.</title>
        <authorList>
            <person name="Hollensteiner J."/>
            <person name="Poehlein A."/>
            <person name="Sproeer C."/>
            <person name="Bunk B."/>
            <person name="Rosenstiel P."/>
            <person name="Schulenburg H."/>
            <person name="Liesegang H."/>
        </authorList>
    </citation>
    <scope>NUCLEOTIDE SEQUENCE [LARGE SCALE GENOMIC DNA]</scope>
    <source>
        <strain evidence="6 7">MYBT18246</strain>
    </source>
</reference>
<evidence type="ECO:0000313" key="6">
    <source>
        <dbReference type="EMBL" id="ANS47588.1"/>
    </source>
</evidence>
<dbReference type="Pfam" id="PF14659">
    <property type="entry name" value="Phage_int_SAM_3"/>
    <property type="match status" value="1"/>
</dbReference>
<dbReference type="CDD" id="cd01189">
    <property type="entry name" value="INT_ICEBs1_C_like"/>
    <property type="match status" value="1"/>
</dbReference>
<dbReference type="InterPro" id="IPR050090">
    <property type="entry name" value="Tyrosine_recombinase_XerCD"/>
</dbReference>
<dbReference type="PROSITE" id="PS51898">
    <property type="entry name" value="TYR_RECOMBINASE"/>
    <property type="match status" value="1"/>
</dbReference>
<proteinExistence type="inferred from homology"/>
<dbReference type="SUPFAM" id="SSF56349">
    <property type="entry name" value="DNA breaking-rejoining enzymes"/>
    <property type="match status" value="1"/>
</dbReference>
<comment type="similarity">
    <text evidence="1">Belongs to the 'phage' integrase family.</text>
</comment>
<keyword evidence="3" id="KW-0238">DNA-binding</keyword>
<name>A0A9W3S9T4_BACTU</name>
<dbReference type="Gene3D" id="1.10.443.10">
    <property type="entry name" value="Intergrase catalytic core"/>
    <property type="match status" value="1"/>
</dbReference>
<dbReference type="InterPro" id="IPR011010">
    <property type="entry name" value="DNA_brk_join_enz"/>
</dbReference>
<evidence type="ECO:0000259" key="5">
    <source>
        <dbReference type="PROSITE" id="PS51898"/>
    </source>
</evidence>
<keyword evidence="2" id="KW-0229">DNA integration</keyword>
<accession>A0A9W3S9T4</accession>
<dbReference type="InterPro" id="IPR002104">
    <property type="entry name" value="Integrase_catalytic"/>
</dbReference>
<dbReference type="AlphaFoldDB" id="A0A9W3S9T4"/>
<evidence type="ECO:0000256" key="4">
    <source>
        <dbReference type="ARBA" id="ARBA00023172"/>
    </source>
</evidence>
<protein>
    <submittedName>
        <fullName evidence="6">Tyrosine recombinase xerC-like protein</fullName>
    </submittedName>
</protein>
<dbReference type="EMBL" id="CP015350">
    <property type="protein sequence ID" value="ANS47588.1"/>
    <property type="molecule type" value="Genomic_DNA"/>
</dbReference>
<evidence type="ECO:0000256" key="3">
    <source>
        <dbReference type="ARBA" id="ARBA00023125"/>
    </source>
</evidence>
<dbReference type="InterPro" id="IPR013762">
    <property type="entry name" value="Integrase-like_cat_sf"/>
</dbReference>
<organism evidence="6 7">
    <name type="scientific">Bacillus thuringiensis</name>
    <dbReference type="NCBI Taxonomy" id="1428"/>
    <lineage>
        <taxon>Bacteria</taxon>
        <taxon>Bacillati</taxon>
        <taxon>Bacillota</taxon>
        <taxon>Bacilli</taxon>
        <taxon>Bacillales</taxon>
        <taxon>Bacillaceae</taxon>
        <taxon>Bacillus</taxon>
        <taxon>Bacillus cereus group</taxon>
    </lineage>
</organism>
<dbReference type="InterPro" id="IPR010998">
    <property type="entry name" value="Integrase_recombinase_N"/>
</dbReference>
<evidence type="ECO:0000256" key="1">
    <source>
        <dbReference type="ARBA" id="ARBA00008857"/>
    </source>
</evidence>
<sequence>MTKLNIQEYTTKAGEKGYILKGAYIGVDSLTGKQKRTSIRGRTKTEVKLKFDRKRREFEANGNTTKRASDTTFEDFAVMWFDRHKLTIKPNTVQFTETILNIYLIPQFKGIKISKVTSAMIQEAVHKWQANASQPLNGRKRRKKGHSCKVDVFVRTLKAIFNHAIANGLIENNPCNNIIVPKIKLESTDKEIKFFTKQELDTFLEHMNKLPKNNFRNERMLSLTHLLAFSGLRVGEAMALTWEDIDFEAGTLSVSKTAVNSTIQESVKSDKGNRVVLIDPKTLDVLKHWKTVCKRFMLRLGNGAQPLVFPHIRGGVQDYKGLHYSLEKHCKRANVPYIGFHGFRHTHASMLFSAGATPKEAQDRLGHANIATTMNIYTHLTKENRVNVLDKLEKYISA</sequence>
<dbReference type="Pfam" id="PF00589">
    <property type="entry name" value="Phage_integrase"/>
    <property type="match status" value="1"/>
</dbReference>
<dbReference type="GO" id="GO:0015074">
    <property type="term" value="P:DNA integration"/>
    <property type="evidence" value="ECO:0007669"/>
    <property type="project" value="UniProtKB-KW"/>
</dbReference>
<feature type="domain" description="Tyr recombinase" evidence="5">
    <location>
        <begin position="190"/>
        <end position="390"/>
    </location>
</feature>
<dbReference type="GO" id="GO:0006310">
    <property type="term" value="P:DNA recombination"/>
    <property type="evidence" value="ECO:0007669"/>
    <property type="project" value="UniProtKB-KW"/>
</dbReference>
<keyword evidence="4" id="KW-0233">DNA recombination</keyword>
<dbReference type="Gene3D" id="1.10.150.130">
    <property type="match status" value="1"/>
</dbReference>
<dbReference type="PANTHER" id="PTHR30349">
    <property type="entry name" value="PHAGE INTEGRASE-RELATED"/>
    <property type="match status" value="1"/>
</dbReference>
<dbReference type="RefSeq" id="WP_065483273.1">
    <property type="nucleotide sequence ID" value="NZ_CP015350.1"/>
</dbReference>
<dbReference type="PANTHER" id="PTHR30349:SF64">
    <property type="entry name" value="PROPHAGE INTEGRASE INTD-RELATED"/>
    <property type="match status" value="1"/>
</dbReference>
<dbReference type="GO" id="GO:0003677">
    <property type="term" value="F:DNA binding"/>
    <property type="evidence" value="ECO:0007669"/>
    <property type="project" value="UniProtKB-KW"/>
</dbReference>
<evidence type="ECO:0000256" key="2">
    <source>
        <dbReference type="ARBA" id="ARBA00022908"/>
    </source>
</evidence>